<dbReference type="GO" id="GO:0031523">
    <property type="term" value="C:Myb complex"/>
    <property type="evidence" value="ECO:0007669"/>
    <property type="project" value="TreeGrafter"/>
</dbReference>
<dbReference type="GO" id="GO:0017053">
    <property type="term" value="C:transcription repressor complex"/>
    <property type="evidence" value="ECO:0007669"/>
    <property type="project" value="InterPro"/>
</dbReference>
<dbReference type="OrthoDB" id="6287771at2759"/>
<evidence type="ECO:0000313" key="2">
    <source>
        <dbReference type="EnsemblMetazoa" id="AATE021813-PA.1"/>
    </source>
</evidence>
<dbReference type="VEuPathDB" id="VectorBase:AATE021813"/>
<feature type="compositionally biased region" description="Basic and acidic residues" evidence="1">
    <location>
        <begin position="52"/>
        <end position="61"/>
    </location>
</feature>
<dbReference type="Proteomes" id="UP000075880">
    <property type="component" value="Unassembled WGS sequence"/>
</dbReference>
<sequence>MLPKRRMLLNSDEKRKTLQNVAMARGRLKGALSNKNVSSDDDSDSDDSAEDQQAKKQRMDADTSYEPYIMKLFDRSIDLARFRENSPLYPLCRAWMKNQPRAKDTEVSEVKVPRPAIKREYNPDIVEQFMNGDLCEITEMPRPEPAHDMQPFCIKKAEPVGDFEINQSSLDKDDLMNEHLAKWKKIRDTWISHREQYEAKRYGTSLKLLEALERED</sequence>
<organism evidence="2">
    <name type="scientific">Anopheles atroparvus</name>
    <name type="common">European mosquito</name>
    <dbReference type="NCBI Taxonomy" id="41427"/>
    <lineage>
        <taxon>Eukaryota</taxon>
        <taxon>Metazoa</taxon>
        <taxon>Ecdysozoa</taxon>
        <taxon>Arthropoda</taxon>
        <taxon>Hexapoda</taxon>
        <taxon>Insecta</taxon>
        <taxon>Pterygota</taxon>
        <taxon>Neoptera</taxon>
        <taxon>Endopterygota</taxon>
        <taxon>Diptera</taxon>
        <taxon>Nematocera</taxon>
        <taxon>Culicoidea</taxon>
        <taxon>Culicidae</taxon>
        <taxon>Anophelinae</taxon>
        <taxon>Anopheles</taxon>
    </lineage>
</organism>
<dbReference type="EnsemblMetazoa" id="AATE021813-RA">
    <property type="protein sequence ID" value="AATE021813-PA.1"/>
    <property type="gene ID" value="AATE021813"/>
</dbReference>
<reference evidence="2" key="2">
    <citation type="submission" date="2022-08" db="UniProtKB">
        <authorList>
            <consortium name="EnsemblMetazoa"/>
        </authorList>
    </citation>
    <scope>IDENTIFICATION</scope>
    <source>
        <strain evidence="2">EBRO</strain>
    </source>
</reference>
<dbReference type="GO" id="GO:0000122">
    <property type="term" value="P:negative regulation of transcription by RNA polymerase II"/>
    <property type="evidence" value="ECO:0007669"/>
    <property type="project" value="TreeGrafter"/>
</dbReference>
<protein>
    <submittedName>
        <fullName evidence="2">Uncharacterized protein</fullName>
    </submittedName>
</protein>
<evidence type="ECO:0000256" key="1">
    <source>
        <dbReference type="SAM" id="MobiDB-lite"/>
    </source>
</evidence>
<keyword evidence="3" id="KW-1185">Reference proteome</keyword>
<name>A0A240PJX1_ANOAO</name>
<proteinExistence type="predicted"/>
<dbReference type="PANTHER" id="PTHR31336">
    <property type="entry name" value="LIN37 HOMOLOG"/>
    <property type="match status" value="1"/>
</dbReference>
<dbReference type="STRING" id="41427.A0A240PJX1"/>
<feature type="region of interest" description="Disordered" evidence="1">
    <location>
        <begin position="26"/>
        <end position="61"/>
    </location>
</feature>
<dbReference type="EnsemblMetazoa" id="ENSAATROPT002304">
    <property type="protein sequence ID" value="ENSAATROPP002211"/>
    <property type="gene ID" value="ENSAATROPG001810"/>
</dbReference>
<dbReference type="PANTHER" id="PTHR31336:SF3">
    <property type="entry name" value="PROTEIN LIN-37 HOMOLOG"/>
    <property type="match status" value="1"/>
</dbReference>
<feature type="compositionally biased region" description="Acidic residues" evidence="1">
    <location>
        <begin position="39"/>
        <end position="50"/>
    </location>
</feature>
<reference evidence="3" key="1">
    <citation type="submission" date="2021-09" db="EMBL/GenBank/DDBJ databases">
        <authorList>
            <consortium name="Infravec"/>
            <person name="Campbell I L."/>
            <person name="Maslen G."/>
            <person name="Yates A."/>
        </authorList>
    </citation>
    <scope>NUCLEOTIDE SEQUENCE [LARGE SCALE GENOMIC DNA]</scope>
    <source>
        <strain evidence="3">Infravec2 EBRE</strain>
    </source>
</reference>
<dbReference type="InterPro" id="IPR028226">
    <property type="entry name" value="LIN37"/>
</dbReference>
<accession>A0A240PJX1</accession>
<evidence type="ECO:0000313" key="3">
    <source>
        <dbReference type="Proteomes" id="UP000075880"/>
    </source>
</evidence>
<dbReference type="AlphaFoldDB" id="A0A240PJX1"/>
<dbReference type="Pfam" id="PF15306">
    <property type="entry name" value="LIN37"/>
    <property type="match status" value="1"/>
</dbReference>